<evidence type="ECO:0000256" key="19">
    <source>
        <dbReference type="SAM" id="MobiDB-lite"/>
    </source>
</evidence>
<feature type="region of interest" description="Disordered" evidence="19">
    <location>
        <begin position="138"/>
        <end position="279"/>
    </location>
</feature>
<feature type="compositionally biased region" description="Polar residues" evidence="19">
    <location>
        <begin position="1"/>
        <end position="12"/>
    </location>
</feature>
<dbReference type="GO" id="GO:0007059">
    <property type="term" value="P:chromosome segregation"/>
    <property type="evidence" value="ECO:0007669"/>
    <property type="project" value="UniProtKB-KW"/>
</dbReference>
<sequence length="279" mass="29396">MDDSALFSSSPVQVPDSFPHNDGDRPGTPRTPTGRTPQQPEQPPAYDAEELRDAALQRELDGVRKINETIEGVIGTLERSRKDMGTVSHTVANASALLSTWTRLLSQTEHNQRLLLNPHWQGATQDLLAVEAEAAQRQQQAERRAAEAQRRRDEAQRKAEDEERRRLLAAAPSSSSSSTTRGGRGGGFLRGSGVRGGRAGGSRGVIGYGVSGTARGSSRAGTVGVGTSSSRYGRVGGSSSTASTDAGTASHTSTCRSGSNIGRGFNTTRGTRAGGRGVR</sequence>
<dbReference type="GO" id="GO:0072686">
    <property type="term" value="C:mitotic spindle"/>
    <property type="evidence" value="ECO:0007669"/>
    <property type="project" value="InterPro"/>
</dbReference>
<keyword evidence="12" id="KW-0175">Coiled coil</keyword>
<evidence type="ECO:0000256" key="18">
    <source>
        <dbReference type="ARBA" id="ARBA00044358"/>
    </source>
</evidence>
<evidence type="ECO:0000256" key="1">
    <source>
        <dbReference type="ARBA" id="ARBA00004123"/>
    </source>
</evidence>
<keyword evidence="21" id="KW-1185">Reference proteome</keyword>
<evidence type="ECO:0000256" key="12">
    <source>
        <dbReference type="ARBA" id="ARBA00023054"/>
    </source>
</evidence>
<comment type="similarity">
    <text evidence="4">Belongs to the DASH complex DUO1 family.</text>
</comment>
<gene>
    <name evidence="20" type="ORF">SPI_04344</name>
</gene>
<dbReference type="InterPro" id="IPR013960">
    <property type="entry name" value="DASH_Duo1"/>
</dbReference>
<feature type="region of interest" description="Disordered" evidence="19">
    <location>
        <begin position="1"/>
        <end position="47"/>
    </location>
</feature>
<evidence type="ECO:0000256" key="4">
    <source>
        <dbReference type="ARBA" id="ARBA00005366"/>
    </source>
</evidence>
<comment type="caution">
    <text evidence="20">The sequence shown here is derived from an EMBL/GenBank/DDBJ whole genome shotgun (WGS) entry which is preliminary data.</text>
</comment>
<evidence type="ECO:0000256" key="15">
    <source>
        <dbReference type="ARBA" id="ARBA00023306"/>
    </source>
</evidence>
<dbReference type="Proteomes" id="UP000076874">
    <property type="component" value="Unassembled WGS sequence"/>
</dbReference>
<dbReference type="GO" id="GO:0051301">
    <property type="term" value="P:cell division"/>
    <property type="evidence" value="ECO:0007669"/>
    <property type="project" value="UniProtKB-KW"/>
</dbReference>
<keyword evidence="15" id="KW-0131">Cell cycle</keyword>
<keyword evidence="16" id="KW-0137">Centromere</keyword>
<dbReference type="GO" id="GO:0005874">
    <property type="term" value="C:microtubule"/>
    <property type="evidence" value="ECO:0007669"/>
    <property type="project" value="UniProtKB-KW"/>
</dbReference>
<evidence type="ECO:0000256" key="3">
    <source>
        <dbReference type="ARBA" id="ARBA00004629"/>
    </source>
</evidence>
<keyword evidence="13" id="KW-0206">Cytoskeleton</keyword>
<dbReference type="AlphaFoldDB" id="A0A167VN10"/>
<evidence type="ECO:0000313" key="21">
    <source>
        <dbReference type="Proteomes" id="UP000076874"/>
    </source>
</evidence>
<keyword evidence="7" id="KW-0132">Cell division</keyword>
<evidence type="ECO:0000256" key="2">
    <source>
        <dbReference type="ARBA" id="ARBA00004186"/>
    </source>
</evidence>
<dbReference type="EMBL" id="AZHD01000006">
    <property type="protein sequence ID" value="OAA62804.1"/>
    <property type="molecule type" value="Genomic_DNA"/>
</dbReference>
<feature type="compositionally biased region" description="Low complexity" evidence="19">
    <location>
        <begin position="168"/>
        <end position="181"/>
    </location>
</feature>
<keyword evidence="9" id="KW-0498">Mitosis</keyword>
<feature type="compositionally biased region" description="Low complexity" evidence="19">
    <location>
        <begin position="216"/>
        <end position="254"/>
    </location>
</feature>
<keyword evidence="8" id="KW-0493">Microtubule</keyword>
<evidence type="ECO:0000256" key="17">
    <source>
        <dbReference type="ARBA" id="ARBA00044152"/>
    </source>
</evidence>
<dbReference type="Pfam" id="PF08651">
    <property type="entry name" value="DASH_Duo1"/>
    <property type="match status" value="1"/>
</dbReference>
<keyword evidence="10" id="KW-0159">Chromosome partition</keyword>
<feature type="compositionally biased region" description="Gly residues" evidence="19">
    <location>
        <begin position="182"/>
        <end position="210"/>
    </location>
</feature>
<keyword evidence="11" id="KW-0995">Kinetochore</keyword>
<dbReference type="PANTHER" id="PTHR28216:SF1">
    <property type="entry name" value="DASH COMPLEX SUBUNIT DUO1"/>
    <property type="match status" value="1"/>
</dbReference>
<evidence type="ECO:0000256" key="9">
    <source>
        <dbReference type="ARBA" id="ARBA00022776"/>
    </source>
</evidence>
<feature type="compositionally biased region" description="Low complexity" evidence="19">
    <location>
        <begin position="28"/>
        <end position="39"/>
    </location>
</feature>
<evidence type="ECO:0000256" key="13">
    <source>
        <dbReference type="ARBA" id="ARBA00023212"/>
    </source>
</evidence>
<protein>
    <recommendedName>
        <fullName evidence="17">DASH complex subunit DUO1</fullName>
    </recommendedName>
    <alternativeName>
        <fullName evidence="18">Outer kinetochore protein DUO1</fullName>
    </alternativeName>
</protein>
<dbReference type="GO" id="GO:0000278">
    <property type="term" value="P:mitotic cell cycle"/>
    <property type="evidence" value="ECO:0007669"/>
    <property type="project" value="InterPro"/>
</dbReference>
<evidence type="ECO:0000256" key="5">
    <source>
        <dbReference type="ARBA" id="ARBA00022454"/>
    </source>
</evidence>
<feature type="compositionally biased region" description="Low complexity" evidence="19">
    <location>
        <begin position="262"/>
        <end position="271"/>
    </location>
</feature>
<evidence type="ECO:0000256" key="14">
    <source>
        <dbReference type="ARBA" id="ARBA00023242"/>
    </source>
</evidence>
<dbReference type="PANTHER" id="PTHR28216">
    <property type="entry name" value="DASH COMPLEX SUBUNIT DUO1"/>
    <property type="match status" value="1"/>
</dbReference>
<keyword evidence="14" id="KW-0539">Nucleus</keyword>
<evidence type="ECO:0000313" key="20">
    <source>
        <dbReference type="EMBL" id="OAA62804.1"/>
    </source>
</evidence>
<dbReference type="OrthoDB" id="5599235at2759"/>
<accession>A0A167VN10</accession>
<dbReference type="GO" id="GO:0042729">
    <property type="term" value="C:DASH complex"/>
    <property type="evidence" value="ECO:0007669"/>
    <property type="project" value="InterPro"/>
</dbReference>
<keyword evidence="6" id="KW-0963">Cytoplasm</keyword>
<comment type="subcellular location">
    <subcellularLocation>
        <location evidence="3">Chromosome</location>
        <location evidence="3">Centromere</location>
        <location evidence="3">Kinetochore</location>
    </subcellularLocation>
    <subcellularLocation>
        <location evidence="2">Cytoplasm</location>
        <location evidence="2">Cytoskeleton</location>
        <location evidence="2">Spindle</location>
    </subcellularLocation>
    <subcellularLocation>
        <location evidence="1">Nucleus</location>
    </subcellularLocation>
</comment>
<evidence type="ECO:0000256" key="8">
    <source>
        <dbReference type="ARBA" id="ARBA00022701"/>
    </source>
</evidence>
<keyword evidence="5" id="KW-0158">Chromosome</keyword>
<reference evidence="20 21" key="1">
    <citation type="journal article" date="2016" name="Genome Biol. Evol.">
        <title>Divergent and convergent evolution of fungal pathogenicity.</title>
        <authorList>
            <person name="Shang Y."/>
            <person name="Xiao G."/>
            <person name="Zheng P."/>
            <person name="Cen K."/>
            <person name="Zhan S."/>
            <person name="Wang C."/>
        </authorList>
    </citation>
    <scope>NUCLEOTIDE SEQUENCE [LARGE SCALE GENOMIC DNA]</scope>
    <source>
        <strain evidence="20 21">RCEF 264</strain>
    </source>
</reference>
<evidence type="ECO:0000256" key="11">
    <source>
        <dbReference type="ARBA" id="ARBA00022838"/>
    </source>
</evidence>
<evidence type="ECO:0000256" key="6">
    <source>
        <dbReference type="ARBA" id="ARBA00022490"/>
    </source>
</evidence>
<evidence type="ECO:0000256" key="7">
    <source>
        <dbReference type="ARBA" id="ARBA00022618"/>
    </source>
</evidence>
<name>A0A167VN10_9HYPO</name>
<organism evidence="20 21">
    <name type="scientific">Niveomyces insectorum RCEF 264</name>
    <dbReference type="NCBI Taxonomy" id="1081102"/>
    <lineage>
        <taxon>Eukaryota</taxon>
        <taxon>Fungi</taxon>
        <taxon>Dikarya</taxon>
        <taxon>Ascomycota</taxon>
        <taxon>Pezizomycotina</taxon>
        <taxon>Sordariomycetes</taxon>
        <taxon>Hypocreomycetidae</taxon>
        <taxon>Hypocreales</taxon>
        <taxon>Cordycipitaceae</taxon>
        <taxon>Niveomyces</taxon>
    </lineage>
</organism>
<evidence type="ECO:0000256" key="16">
    <source>
        <dbReference type="ARBA" id="ARBA00023328"/>
    </source>
</evidence>
<evidence type="ECO:0000256" key="10">
    <source>
        <dbReference type="ARBA" id="ARBA00022829"/>
    </source>
</evidence>
<dbReference type="STRING" id="1081102.A0A167VN10"/>
<proteinExistence type="inferred from homology"/>
<feature type="compositionally biased region" description="Basic and acidic residues" evidence="19">
    <location>
        <begin position="140"/>
        <end position="166"/>
    </location>
</feature>